<sequence>MSYALITGAAKGIGRAIAEDLAAKNYQLILVDVDKEQLAKTAAHLQTKYEVSVKSIPLDLSDPHAATYIFRQTVFYHSKLQIVINNAGYGLNGAFETLGLEQQLNIIDVNIKAQLRIAHLFIPVLRQVPNAYLLNVGSTTSYQSVPYLSIYAASKAFVLSFTRSLRQELKGSSVSVSCLSPGSTDTDFVNRAGMAAHTKKIADRFNMTPQQVARIAVRGMFKGKAEIIPGFTNRLNAVLPKFFPKIITERIAAGIYRPRPEQEPPPSTLLTPS</sequence>
<evidence type="ECO:0000256" key="1">
    <source>
        <dbReference type="ARBA" id="ARBA00006484"/>
    </source>
</evidence>
<protein>
    <submittedName>
        <fullName evidence="4">SDR family oxidoreductase</fullName>
    </submittedName>
</protein>
<dbReference type="Gene3D" id="3.40.50.720">
    <property type="entry name" value="NAD(P)-binding Rossmann-like Domain"/>
    <property type="match status" value="1"/>
</dbReference>
<dbReference type="PANTHER" id="PTHR42901">
    <property type="entry name" value="ALCOHOL DEHYDROGENASE"/>
    <property type="match status" value="1"/>
</dbReference>
<dbReference type="SUPFAM" id="SSF51735">
    <property type="entry name" value="NAD(P)-binding Rossmann-fold domains"/>
    <property type="match status" value="1"/>
</dbReference>
<dbReference type="RefSeq" id="WP_231002677.1">
    <property type="nucleotide sequence ID" value="NZ_JAJNEC010000003.1"/>
</dbReference>
<accession>A0ABS8PM03</accession>
<dbReference type="Pfam" id="PF00106">
    <property type="entry name" value="adh_short"/>
    <property type="match status" value="1"/>
</dbReference>
<gene>
    <name evidence="4" type="ORF">LQ567_03305</name>
</gene>
<name>A0ABS8PM03_9BACT</name>
<dbReference type="Proteomes" id="UP001199816">
    <property type="component" value="Unassembled WGS sequence"/>
</dbReference>
<dbReference type="PROSITE" id="PS00061">
    <property type="entry name" value="ADH_SHORT"/>
    <property type="match status" value="1"/>
</dbReference>
<evidence type="ECO:0000313" key="4">
    <source>
        <dbReference type="EMBL" id="MCD2421774.1"/>
    </source>
</evidence>
<keyword evidence="2" id="KW-0560">Oxidoreductase</keyword>
<dbReference type="PIRSF" id="PIRSF000126">
    <property type="entry name" value="11-beta-HSD1"/>
    <property type="match status" value="1"/>
</dbReference>
<dbReference type="InterPro" id="IPR002347">
    <property type="entry name" value="SDR_fam"/>
</dbReference>
<evidence type="ECO:0000256" key="2">
    <source>
        <dbReference type="ARBA" id="ARBA00023002"/>
    </source>
</evidence>
<evidence type="ECO:0000313" key="5">
    <source>
        <dbReference type="Proteomes" id="UP001199816"/>
    </source>
</evidence>
<dbReference type="PRINTS" id="PR00081">
    <property type="entry name" value="GDHRDH"/>
</dbReference>
<dbReference type="EMBL" id="JAJNEC010000003">
    <property type="protein sequence ID" value="MCD2421774.1"/>
    <property type="molecule type" value="Genomic_DNA"/>
</dbReference>
<evidence type="ECO:0000256" key="3">
    <source>
        <dbReference type="RuleBase" id="RU000363"/>
    </source>
</evidence>
<dbReference type="PRINTS" id="PR00080">
    <property type="entry name" value="SDRFAMILY"/>
</dbReference>
<dbReference type="CDD" id="cd05233">
    <property type="entry name" value="SDR_c"/>
    <property type="match status" value="1"/>
</dbReference>
<reference evidence="4 5" key="1">
    <citation type="submission" date="2021-11" db="EMBL/GenBank/DDBJ databases">
        <title>Genomic of Niabella pedocola.</title>
        <authorList>
            <person name="Wu T."/>
        </authorList>
    </citation>
    <scope>NUCLEOTIDE SEQUENCE [LARGE SCALE GENOMIC DNA]</scope>
    <source>
        <strain evidence="4 5">JCM 31011</strain>
    </source>
</reference>
<proteinExistence type="inferred from homology"/>
<dbReference type="InterPro" id="IPR036291">
    <property type="entry name" value="NAD(P)-bd_dom_sf"/>
</dbReference>
<keyword evidence="5" id="KW-1185">Reference proteome</keyword>
<dbReference type="PANTHER" id="PTHR42901:SF1">
    <property type="entry name" value="ALCOHOL DEHYDROGENASE"/>
    <property type="match status" value="1"/>
</dbReference>
<comment type="similarity">
    <text evidence="1 3">Belongs to the short-chain dehydrogenases/reductases (SDR) family.</text>
</comment>
<organism evidence="4 5">
    <name type="scientific">Niabella pedocola</name>
    <dbReference type="NCBI Taxonomy" id="1752077"/>
    <lineage>
        <taxon>Bacteria</taxon>
        <taxon>Pseudomonadati</taxon>
        <taxon>Bacteroidota</taxon>
        <taxon>Chitinophagia</taxon>
        <taxon>Chitinophagales</taxon>
        <taxon>Chitinophagaceae</taxon>
        <taxon>Niabella</taxon>
    </lineage>
</organism>
<comment type="caution">
    <text evidence="4">The sequence shown here is derived from an EMBL/GenBank/DDBJ whole genome shotgun (WGS) entry which is preliminary data.</text>
</comment>
<dbReference type="InterPro" id="IPR020904">
    <property type="entry name" value="Sc_DH/Rdtase_CS"/>
</dbReference>